<evidence type="ECO:0000313" key="1">
    <source>
        <dbReference type="EMBL" id="ABB28663.1"/>
    </source>
</evidence>
<protein>
    <recommendedName>
        <fullName evidence="2">YcfA-like protein</fullName>
    </recommendedName>
</protein>
<organism evidence="1">
    <name type="scientific">Chlorobium chlorochromatii (strain CaD3)</name>
    <dbReference type="NCBI Taxonomy" id="340177"/>
    <lineage>
        <taxon>Bacteria</taxon>
        <taxon>Pseudomonadati</taxon>
        <taxon>Chlorobiota</taxon>
        <taxon>Chlorobiia</taxon>
        <taxon>Chlorobiales</taxon>
        <taxon>Chlorobiaceae</taxon>
        <taxon>Chlorobium/Pelodictyon group</taxon>
        <taxon>Chlorobium</taxon>
    </lineage>
</organism>
<proteinExistence type="predicted"/>
<dbReference type="EMBL" id="CP000108">
    <property type="protein sequence ID" value="ABB28663.1"/>
    <property type="molecule type" value="Genomic_DNA"/>
</dbReference>
<evidence type="ECO:0008006" key="2">
    <source>
        <dbReference type="Google" id="ProtNLM"/>
    </source>
</evidence>
<dbReference type="STRING" id="340177.Cag_1405"/>
<dbReference type="AlphaFoldDB" id="Q3AQR2"/>
<dbReference type="eggNOG" id="COG1724">
    <property type="taxonomic scope" value="Bacteria"/>
</dbReference>
<sequence>MAFKIRDIEVALEKKGFKRVESDHSYFIYFTIENKKSRVRTKTSHGHKGQALSDNLFSVMAKQCKLNKNQFSELIQCPLSRNDYEKILDMQGMVK</sequence>
<dbReference type="OrthoDB" id="671511at2"/>
<accession>Q3AQR2</accession>
<gene>
    <name evidence="1" type="ordered locus">Cag_1405</name>
</gene>
<dbReference type="HOGENOM" id="CLU_179875_0_0_10"/>
<name>Q3AQR2_CHLCH</name>
<reference evidence="1" key="1">
    <citation type="submission" date="2005-08" db="EMBL/GenBank/DDBJ databases">
        <title>Complete sequence of Chlorobium chlorochromatii CaD3.</title>
        <authorList>
            <person name="Copeland A."/>
            <person name="Lucas S."/>
            <person name="Lapidus A."/>
            <person name="Barry K."/>
            <person name="Detter J.C."/>
            <person name="Glavina T."/>
            <person name="Hammon N."/>
            <person name="Israni S."/>
            <person name="Pitluck S."/>
            <person name="Bryant D."/>
            <person name="Schmutz J."/>
            <person name="Larimer F."/>
            <person name="Land M."/>
            <person name="Kyrpides N."/>
            <person name="Ivanova N."/>
            <person name="Richardson P."/>
        </authorList>
    </citation>
    <scope>NUCLEOTIDE SEQUENCE [LARGE SCALE GENOMIC DNA]</scope>
    <source>
        <strain evidence="1">CaD3</strain>
    </source>
</reference>
<dbReference type="KEGG" id="cch:Cag_1405"/>